<accession>A0A381SG76</accession>
<evidence type="ECO:0000313" key="1">
    <source>
        <dbReference type="EMBL" id="SVA03075.1"/>
    </source>
</evidence>
<dbReference type="InterPro" id="IPR011008">
    <property type="entry name" value="Dimeric_a/b-barrel"/>
</dbReference>
<dbReference type="Pfam" id="PF05336">
    <property type="entry name" value="rhaM"/>
    <property type="match status" value="1"/>
</dbReference>
<organism evidence="1">
    <name type="scientific">marine metagenome</name>
    <dbReference type="NCBI Taxonomy" id="408172"/>
    <lineage>
        <taxon>unclassified sequences</taxon>
        <taxon>metagenomes</taxon>
        <taxon>ecological metagenomes</taxon>
    </lineage>
</organism>
<protein>
    <recommendedName>
        <fullName evidence="2">L-rhamnose mutarotase</fullName>
    </recommendedName>
</protein>
<sequence>MIYQALALKLKTGGIKEYIRHHDQIPSKWPKLQSALKESGILSIRTFEANPTLLFLFAEVTDNNAFERLWNTEAHKEWAEVMEPLMELNEEKKPDAKFLTQIFEFKAK</sequence>
<dbReference type="InterPro" id="IPR008000">
    <property type="entry name" value="Rham/fucose_mutarotase"/>
</dbReference>
<proteinExistence type="predicted"/>
<dbReference type="Gene3D" id="3.30.70.100">
    <property type="match status" value="1"/>
</dbReference>
<dbReference type="AlphaFoldDB" id="A0A381SG76"/>
<name>A0A381SG76_9ZZZZ</name>
<gene>
    <name evidence="1" type="ORF">METZ01_LOCUS55929</name>
</gene>
<dbReference type="EMBL" id="UINC01003071">
    <property type="protein sequence ID" value="SVA03075.1"/>
    <property type="molecule type" value="Genomic_DNA"/>
</dbReference>
<evidence type="ECO:0008006" key="2">
    <source>
        <dbReference type="Google" id="ProtNLM"/>
    </source>
</evidence>
<reference evidence="1" key="1">
    <citation type="submission" date="2018-05" db="EMBL/GenBank/DDBJ databases">
        <authorList>
            <person name="Lanie J.A."/>
            <person name="Ng W.-L."/>
            <person name="Kazmierczak K.M."/>
            <person name="Andrzejewski T.M."/>
            <person name="Davidsen T.M."/>
            <person name="Wayne K.J."/>
            <person name="Tettelin H."/>
            <person name="Glass J.I."/>
            <person name="Rusch D."/>
            <person name="Podicherti R."/>
            <person name="Tsui H.-C.T."/>
            <person name="Winkler M.E."/>
        </authorList>
    </citation>
    <scope>NUCLEOTIDE SEQUENCE</scope>
</reference>
<dbReference type="GO" id="GO:0016857">
    <property type="term" value="F:racemase and epimerase activity, acting on carbohydrates and derivatives"/>
    <property type="evidence" value="ECO:0007669"/>
    <property type="project" value="InterPro"/>
</dbReference>
<dbReference type="SUPFAM" id="SSF54909">
    <property type="entry name" value="Dimeric alpha+beta barrel"/>
    <property type="match status" value="1"/>
</dbReference>